<feature type="transmembrane region" description="Helical" evidence="1">
    <location>
        <begin position="12"/>
        <end position="36"/>
    </location>
</feature>
<organism evidence="2 3">
    <name type="scientific">Rhodocytophaga aerolata</name>
    <dbReference type="NCBI Taxonomy" id="455078"/>
    <lineage>
        <taxon>Bacteria</taxon>
        <taxon>Pseudomonadati</taxon>
        <taxon>Bacteroidota</taxon>
        <taxon>Cytophagia</taxon>
        <taxon>Cytophagales</taxon>
        <taxon>Rhodocytophagaceae</taxon>
        <taxon>Rhodocytophaga</taxon>
    </lineage>
</organism>
<dbReference type="EMBL" id="JAUKPO010000023">
    <property type="protein sequence ID" value="MDO1449854.1"/>
    <property type="molecule type" value="Genomic_DNA"/>
</dbReference>
<accession>A0ABT8RCW7</accession>
<keyword evidence="1" id="KW-0812">Transmembrane</keyword>
<comment type="caution">
    <text evidence="2">The sequence shown here is derived from an EMBL/GenBank/DDBJ whole genome shotgun (WGS) entry which is preliminary data.</text>
</comment>
<evidence type="ECO:0000313" key="2">
    <source>
        <dbReference type="EMBL" id="MDO1449854.1"/>
    </source>
</evidence>
<evidence type="ECO:0000313" key="3">
    <source>
        <dbReference type="Proteomes" id="UP001168528"/>
    </source>
</evidence>
<protein>
    <submittedName>
        <fullName evidence="2">Uncharacterized protein</fullName>
    </submittedName>
</protein>
<dbReference type="RefSeq" id="WP_302040657.1">
    <property type="nucleotide sequence ID" value="NZ_JAUKPO010000023.1"/>
</dbReference>
<name>A0ABT8RCW7_9BACT</name>
<keyword evidence="3" id="KW-1185">Reference proteome</keyword>
<dbReference type="Proteomes" id="UP001168528">
    <property type="component" value="Unassembled WGS sequence"/>
</dbReference>
<sequence>MGNGDYKTTSNAWRMFTVFLLFTGFMFITTAVTYMLPILSADVFKKKVSKKIYLLGRDPQEILLNHWQKGSFKRLESNFSDLSDMILTHRQQLLAYPILYSFHNSHPQNSSSLSIAAPDEALTILLVHVPEENRPSNQVIGHLRKVIASFLNVLDKNFIKKTKTEISLPQIERLQEAGIPLIKEDHQIRESYKKISRRRHLIGIMLNNEGWNFSDIYQSDLDYELEI</sequence>
<gene>
    <name evidence="2" type="ORF">Q0590_26480</name>
</gene>
<evidence type="ECO:0000256" key="1">
    <source>
        <dbReference type="SAM" id="Phobius"/>
    </source>
</evidence>
<keyword evidence="1" id="KW-0472">Membrane</keyword>
<reference evidence="2" key="1">
    <citation type="submission" date="2023-07" db="EMBL/GenBank/DDBJ databases">
        <title>The genome sequence of Rhodocytophaga aerolata KACC 12507.</title>
        <authorList>
            <person name="Zhang X."/>
        </authorList>
    </citation>
    <scope>NUCLEOTIDE SEQUENCE</scope>
    <source>
        <strain evidence="2">KACC 12507</strain>
    </source>
</reference>
<proteinExistence type="predicted"/>
<keyword evidence="1" id="KW-1133">Transmembrane helix</keyword>